<dbReference type="Gene3D" id="3.30.710.10">
    <property type="entry name" value="Potassium Channel Kv1.1, Chain A"/>
    <property type="match status" value="1"/>
</dbReference>
<feature type="compositionally biased region" description="Basic and acidic residues" evidence="1">
    <location>
        <begin position="146"/>
        <end position="178"/>
    </location>
</feature>
<feature type="compositionally biased region" description="Polar residues" evidence="1">
    <location>
        <begin position="76"/>
        <end position="86"/>
    </location>
</feature>
<dbReference type="Proteomes" id="UP001565368">
    <property type="component" value="Unassembled WGS sequence"/>
</dbReference>
<feature type="region of interest" description="Disordered" evidence="1">
    <location>
        <begin position="1"/>
        <end position="234"/>
    </location>
</feature>
<feature type="compositionally biased region" description="Low complexity" evidence="1">
    <location>
        <begin position="284"/>
        <end position="304"/>
    </location>
</feature>
<evidence type="ECO:0000313" key="4">
    <source>
        <dbReference type="Proteomes" id="UP001565368"/>
    </source>
</evidence>
<sequence>MPSPLSTTHTENMPLDHHIILDSGAGSPSRSLWERRNRNPRKAPSLPAPPRRRSPGYSGPTYYSPRKGSAPELSPLPNSGRGTPSPTAGGAAEVDSEYHASAAMTRSASDTNSATAPRSLRPRVDGRAVIVPATHRDDDVAMESPTDDRYHQNNHDADWHAGRPVIEHGLRSSDRHPVLDTPRASASGREQRNDDGAMTTPRGSHHESQHGRRPGPIVSRNGSSTPSLPSALPSAMGMHRYSVASGPRSAISSGARAQSVSYESPSGELAVRSPRVFSEARGATTPYSRSSTMSPTSSYPATPSGLAIHQHLIPRAPPGSPRNFSPRTPMSPAMPSPALDHIPKDFVIQRLNKFAGTFWCNLSTSDVRLLVPFTKHCEDSSHIPFPPTPAVGNMRAEQAAGGKPKERVRAVPVTPTPASAGSNRPALRTLAFEVHRDYLVQQSSLIRTVLSEGPKQASSIEMRGCRLLASEPGAPIDIIVPLPDPSSFGILLHWMYWGDLESLETALNENPLKWKGMIANVNFLGLDQRTKLTIGRWWRRWAAPSVSVKTRPADRDSIINDDPHICSPEIRQEPVLHSDDPMMDSKPNRQLLAEADEVSERLRML</sequence>
<evidence type="ECO:0000256" key="1">
    <source>
        <dbReference type="SAM" id="MobiDB-lite"/>
    </source>
</evidence>
<feature type="domain" description="BTB" evidence="2">
    <location>
        <begin position="432"/>
        <end position="504"/>
    </location>
</feature>
<dbReference type="EMBL" id="JBBXJM010000001">
    <property type="protein sequence ID" value="KAL1413336.1"/>
    <property type="molecule type" value="Genomic_DNA"/>
</dbReference>
<proteinExistence type="predicted"/>
<evidence type="ECO:0000259" key="2">
    <source>
        <dbReference type="PROSITE" id="PS50097"/>
    </source>
</evidence>
<dbReference type="RefSeq" id="XP_069213280.1">
    <property type="nucleotide sequence ID" value="XM_069349736.1"/>
</dbReference>
<feature type="region of interest" description="Disordered" evidence="1">
    <location>
        <begin position="280"/>
        <end position="337"/>
    </location>
</feature>
<feature type="compositionally biased region" description="Polar residues" evidence="1">
    <location>
        <begin position="1"/>
        <end position="11"/>
    </location>
</feature>
<reference evidence="3 4" key="1">
    <citation type="submission" date="2023-08" db="EMBL/GenBank/DDBJ databases">
        <title>Annotated Genome Sequence of Vanrija albida AlHP1.</title>
        <authorList>
            <person name="Herzog R."/>
        </authorList>
    </citation>
    <scope>NUCLEOTIDE SEQUENCE [LARGE SCALE GENOMIC DNA]</scope>
    <source>
        <strain evidence="3 4">AlHP1</strain>
    </source>
</reference>
<gene>
    <name evidence="3" type="ORF">Q8F55_001095</name>
</gene>
<comment type="caution">
    <text evidence="3">The sequence shown here is derived from an EMBL/GenBank/DDBJ whole genome shotgun (WGS) entry which is preliminary data.</text>
</comment>
<dbReference type="GeneID" id="95982138"/>
<feature type="region of interest" description="Disordered" evidence="1">
    <location>
        <begin position="400"/>
        <end position="422"/>
    </location>
</feature>
<dbReference type="InterPro" id="IPR000210">
    <property type="entry name" value="BTB/POZ_dom"/>
</dbReference>
<keyword evidence="4" id="KW-1185">Reference proteome</keyword>
<dbReference type="InterPro" id="IPR011333">
    <property type="entry name" value="SKP1/BTB/POZ_sf"/>
</dbReference>
<name>A0ABR3QF43_9TREE</name>
<feature type="compositionally biased region" description="Polar residues" evidence="1">
    <location>
        <begin position="104"/>
        <end position="116"/>
    </location>
</feature>
<feature type="compositionally biased region" description="Low complexity" evidence="1">
    <location>
        <begin position="223"/>
        <end position="234"/>
    </location>
</feature>
<accession>A0ABR3QF43</accession>
<dbReference type="PROSITE" id="PS50097">
    <property type="entry name" value="BTB"/>
    <property type="match status" value="1"/>
</dbReference>
<organism evidence="3 4">
    <name type="scientific">Vanrija albida</name>
    <dbReference type="NCBI Taxonomy" id="181172"/>
    <lineage>
        <taxon>Eukaryota</taxon>
        <taxon>Fungi</taxon>
        <taxon>Dikarya</taxon>
        <taxon>Basidiomycota</taxon>
        <taxon>Agaricomycotina</taxon>
        <taxon>Tremellomycetes</taxon>
        <taxon>Trichosporonales</taxon>
        <taxon>Trichosporonaceae</taxon>
        <taxon>Vanrija</taxon>
    </lineage>
</organism>
<evidence type="ECO:0000313" key="3">
    <source>
        <dbReference type="EMBL" id="KAL1413336.1"/>
    </source>
</evidence>
<protein>
    <recommendedName>
        <fullName evidence="2">BTB domain-containing protein</fullName>
    </recommendedName>
</protein>